<sequence length="88" mass="10096">IFDTNGHHSVNFHALRNHKKPQKHVRVSETPLVKPLTSTPTVDMIRFEQSKLPWVKPAFAVEQYESESDELFDPASQLLSKKSAERVN</sequence>
<gene>
    <name evidence="2" type="ORF">SCUD_LOCUS14798</name>
</gene>
<proteinExistence type="predicted"/>
<evidence type="ECO:0000313" key="3">
    <source>
        <dbReference type="Proteomes" id="UP000279833"/>
    </source>
</evidence>
<protein>
    <submittedName>
        <fullName evidence="4">Cell division protein FtsK</fullName>
    </submittedName>
</protein>
<dbReference type="EMBL" id="UZAK01037031">
    <property type="protein sequence ID" value="VDP57507.1"/>
    <property type="molecule type" value="Genomic_DNA"/>
</dbReference>
<feature type="compositionally biased region" description="Basic residues" evidence="1">
    <location>
        <begin position="15"/>
        <end position="25"/>
    </location>
</feature>
<accession>A0A183KIE3</accession>
<reference evidence="2 3" key="2">
    <citation type="submission" date="2018-11" db="EMBL/GenBank/DDBJ databases">
        <authorList>
            <consortium name="Pathogen Informatics"/>
        </authorList>
    </citation>
    <scope>NUCLEOTIDE SEQUENCE [LARGE SCALE GENOMIC DNA]</scope>
    <source>
        <strain evidence="2">Dakar</strain>
        <strain evidence="3">Dakar, Senegal</strain>
    </source>
</reference>
<dbReference type="WBParaSite" id="SCUD_0001480101-mRNA-1">
    <property type="protein sequence ID" value="SCUD_0001480101-mRNA-1"/>
    <property type="gene ID" value="SCUD_0001480101"/>
</dbReference>
<keyword evidence="3" id="KW-1185">Reference proteome</keyword>
<evidence type="ECO:0000313" key="2">
    <source>
        <dbReference type="EMBL" id="VDP57507.1"/>
    </source>
</evidence>
<feature type="region of interest" description="Disordered" evidence="1">
    <location>
        <begin position="1"/>
        <end position="27"/>
    </location>
</feature>
<dbReference type="Proteomes" id="UP000279833">
    <property type="component" value="Unassembled WGS sequence"/>
</dbReference>
<evidence type="ECO:0000313" key="4">
    <source>
        <dbReference type="WBParaSite" id="SCUD_0001480101-mRNA-1"/>
    </source>
</evidence>
<organism evidence="4">
    <name type="scientific">Schistosoma curassoni</name>
    <dbReference type="NCBI Taxonomy" id="6186"/>
    <lineage>
        <taxon>Eukaryota</taxon>
        <taxon>Metazoa</taxon>
        <taxon>Spiralia</taxon>
        <taxon>Lophotrochozoa</taxon>
        <taxon>Platyhelminthes</taxon>
        <taxon>Trematoda</taxon>
        <taxon>Digenea</taxon>
        <taxon>Strigeidida</taxon>
        <taxon>Schistosomatoidea</taxon>
        <taxon>Schistosomatidae</taxon>
        <taxon>Schistosoma</taxon>
    </lineage>
</organism>
<reference evidence="4" key="1">
    <citation type="submission" date="2016-06" db="UniProtKB">
        <authorList>
            <consortium name="WormBaseParasite"/>
        </authorList>
    </citation>
    <scope>IDENTIFICATION</scope>
</reference>
<dbReference type="AlphaFoldDB" id="A0A183KIE3"/>
<name>A0A183KIE3_9TREM</name>
<evidence type="ECO:0000256" key="1">
    <source>
        <dbReference type="SAM" id="MobiDB-lite"/>
    </source>
</evidence>
<dbReference type="STRING" id="6186.A0A183KIE3"/>